<reference evidence="5 6" key="1">
    <citation type="submission" date="2020-04" db="EMBL/GenBank/DDBJ databases">
        <title>MicrobeNet Type strains.</title>
        <authorList>
            <person name="Nicholson A.C."/>
        </authorList>
    </citation>
    <scope>NUCLEOTIDE SEQUENCE [LARGE SCALE GENOMIC DNA]</scope>
    <source>
        <strain evidence="5 6">ATCC BAA-277</strain>
    </source>
</reference>
<feature type="domain" description="PucR C-terminal helix-turn-helix" evidence="2">
    <location>
        <begin position="353"/>
        <end position="407"/>
    </location>
</feature>
<dbReference type="PANTHER" id="PTHR33744:SF1">
    <property type="entry name" value="DNA-BINDING TRANSCRIPTIONAL ACTIVATOR ADER"/>
    <property type="match status" value="1"/>
</dbReference>
<evidence type="ECO:0000259" key="3">
    <source>
        <dbReference type="Pfam" id="PF14361"/>
    </source>
</evidence>
<evidence type="ECO:0000313" key="5">
    <source>
        <dbReference type="EMBL" id="NKZ07242.1"/>
    </source>
</evidence>
<evidence type="ECO:0000259" key="2">
    <source>
        <dbReference type="Pfam" id="PF13556"/>
    </source>
</evidence>
<dbReference type="PANTHER" id="PTHR33744">
    <property type="entry name" value="CARBOHYDRATE DIACID REGULATOR"/>
    <property type="match status" value="1"/>
</dbReference>
<dbReference type="InterPro" id="IPR051448">
    <property type="entry name" value="CdaR-like_regulators"/>
</dbReference>
<feature type="domain" description="RsbT co-antagonist protein RsbRD N-terminal" evidence="3">
    <location>
        <begin position="24"/>
        <end position="167"/>
    </location>
</feature>
<proteinExistence type="inferred from homology"/>
<evidence type="ECO:0000256" key="1">
    <source>
        <dbReference type="ARBA" id="ARBA00006754"/>
    </source>
</evidence>
<name>A0A846Z7N6_9ACTN</name>
<dbReference type="RefSeq" id="WP_067635739.1">
    <property type="nucleotide sequence ID" value="NZ_JAAXPI010000050.1"/>
</dbReference>
<comment type="similarity">
    <text evidence="1">Belongs to the CdaR family.</text>
</comment>
<dbReference type="AlphaFoldDB" id="A0A846Z7N6"/>
<feature type="domain" description="CdaR GGDEF-like" evidence="4">
    <location>
        <begin position="177"/>
        <end position="301"/>
    </location>
</feature>
<dbReference type="Pfam" id="PF17853">
    <property type="entry name" value="GGDEF_2"/>
    <property type="match status" value="1"/>
</dbReference>
<accession>A0A846Z7N6</accession>
<evidence type="ECO:0000313" key="6">
    <source>
        <dbReference type="Proteomes" id="UP000579250"/>
    </source>
</evidence>
<gene>
    <name evidence="5" type="ORF">HGB48_26410</name>
</gene>
<comment type="caution">
    <text evidence="5">The sequence shown here is derived from an EMBL/GenBank/DDBJ whole genome shotgun (WGS) entry which is preliminary data.</text>
</comment>
<dbReference type="InterPro" id="IPR025736">
    <property type="entry name" value="PucR_C-HTH_dom"/>
</dbReference>
<dbReference type="Pfam" id="PF14361">
    <property type="entry name" value="RsbRD_N"/>
    <property type="match status" value="1"/>
</dbReference>
<evidence type="ECO:0000259" key="4">
    <source>
        <dbReference type="Pfam" id="PF17853"/>
    </source>
</evidence>
<dbReference type="InterPro" id="IPR025751">
    <property type="entry name" value="RsbRD_N_dom"/>
</dbReference>
<sequence length="431" mass="46713">MDLNVPVHGPVAKAVAALDPRIGDITGEIVANILDENPRLREDLDLVDLLSASVEANVTTAVHVIGHGIPIERVEAPPAAAEYARRLAQRDIPIRLLIRAYRLGQAVFTRWCYNELVAHVPDRDTALAAGQALNQSAFVYIDQVTEYVVTTYTREREQWLRYADAARAEQVRSLLEGGAEVDVRAAEAALGHPLHGTHLGLVAWIGDAGPGGEGSALARVELVARRVAERLAACGPPLVIPRDESSARAWLPLRSPVRLVPESFDDVLAGRGRGIRLAVGEPSPGVEGFRRTIREAERARTVAVAAGLAGRPVTLFGRIAPVALMAADLTGTREWVARTLGPLAADDDQNARLRETLHEFLASRGSYLETAKRLTLHKNTVLYRVHKAEEVRGRPVGDDRLEVELALFACRWLGPSVLSAPAPSGGTPHRR</sequence>
<organism evidence="5 6">
    <name type="scientific">Actinomadura latina</name>
    <dbReference type="NCBI Taxonomy" id="163603"/>
    <lineage>
        <taxon>Bacteria</taxon>
        <taxon>Bacillati</taxon>
        <taxon>Actinomycetota</taxon>
        <taxon>Actinomycetes</taxon>
        <taxon>Streptosporangiales</taxon>
        <taxon>Thermomonosporaceae</taxon>
        <taxon>Actinomadura</taxon>
    </lineage>
</organism>
<dbReference type="Gene3D" id="1.10.10.2840">
    <property type="entry name" value="PucR C-terminal helix-turn-helix domain"/>
    <property type="match status" value="1"/>
</dbReference>
<dbReference type="Proteomes" id="UP000579250">
    <property type="component" value="Unassembled WGS sequence"/>
</dbReference>
<dbReference type="Pfam" id="PF13556">
    <property type="entry name" value="HTH_30"/>
    <property type="match status" value="1"/>
</dbReference>
<keyword evidence="6" id="KW-1185">Reference proteome</keyword>
<dbReference type="InterPro" id="IPR042070">
    <property type="entry name" value="PucR_C-HTH_sf"/>
</dbReference>
<dbReference type="EMBL" id="JAAXPI010000050">
    <property type="protein sequence ID" value="NKZ07242.1"/>
    <property type="molecule type" value="Genomic_DNA"/>
</dbReference>
<protein>
    <submittedName>
        <fullName evidence="5">ABC transporter substrate-binding protein</fullName>
    </submittedName>
</protein>
<dbReference type="InterPro" id="IPR041522">
    <property type="entry name" value="CdaR_GGDEF"/>
</dbReference>